<dbReference type="EMBL" id="WLYK01000001">
    <property type="protein sequence ID" value="MTD12691.1"/>
    <property type="molecule type" value="Genomic_DNA"/>
</dbReference>
<organism evidence="2 3">
    <name type="scientific">Nakamurella alba</name>
    <dbReference type="NCBI Taxonomy" id="2665158"/>
    <lineage>
        <taxon>Bacteria</taxon>
        <taxon>Bacillati</taxon>
        <taxon>Actinomycetota</taxon>
        <taxon>Actinomycetes</taxon>
        <taxon>Nakamurellales</taxon>
        <taxon>Nakamurellaceae</taxon>
        <taxon>Nakamurella</taxon>
    </lineage>
</organism>
<feature type="transmembrane region" description="Helical" evidence="1">
    <location>
        <begin position="85"/>
        <end position="106"/>
    </location>
</feature>
<gene>
    <name evidence="2" type="ORF">GIS00_01860</name>
</gene>
<evidence type="ECO:0008006" key="4">
    <source>
        <dbReference type="Google" id="ProtNLM"/>
    </source>
</evidence>
<evidence type="ECO:0000313" key="3">
    <source>
        <dbReference type="Proteomes" id="UP000460221"/>
    </source>
</evidence>
<keyword evidence="1" id="KW-1133">Transmembrane helix</keyword>
<evidence type="ECO:0000313" key="2">
    <source>
        <dbReference type="EMBL" id="MTD12691.1"/>
    </source>
</evidence>
<dbReference type="Proteomes" id="UP000460221">
    <property type="component" value="Unassembled WGS sequence"/>
</dbReference>
<accession>A0A7K1FF03</accession>
<dbReference type="RefSeq" id="WP_230312718.1">
    <property type="nucleotide sequence ID" value="NZ_WLYK01000001.1"/>
</dbReference>
<sequence>MAVERPRRVRVVLADRRPAPAPVPPEDEVREQTEVGRLLVRGLMRAQLALALRLAAIAVLGVGTWPALFAVVPGLAEMRWLGVPLPWWVLGVAVPLVVLVVARVFLRQAVRNEDEFTALLRR</sequence>
<dbReference type="AlphaFoldDB" id="A0A7K1FF03"/>
<keyword evidence="3" id="KW-1185">Reference proteome</keyword>
<proteinExistence type="predicted"/>
<name>A0A7K1FF03_9ACTN</name>
<comment type="caution">
    <text evidence="2">The sequence shown here is derived from an EMBL/GenBank/DDBJ whole genome shotgun (WGS) entry which is preliminary data.</text>
</comment>
<keyword evidence="1" id="KW-0812">Transmembrane</keyword>
<reference evidence="2 3" key="1">
    <citation type="submission" date="2019-11" db="EMBL/GenBank/DDBJ databases">
        <authorList>
            <person name="Jiang L.-Q."/>
        </authorList>
    </citation>
    <scope>NUCLEOTIDE SEQUENCE [LARGE SCALE GENOMIC DNA]</scope>
    <source>
        <strain evidence="2 3">YIM 132087</strain>
    </source>
</reference>
<keyword evidence="1" id="KW-0472">Membrane</keyword>
<evidence type="ECO:0000256" key="1">
    <source>
        <dbReference type="SAM" id="Phobius"/>
    </source>
</evidence>
<protein>
    <recommendedName>
        <fullName evidence="4">DUF485 domain-containing protein</fullName>
    </recommendedName>
</protein>
<feature type="transmembrane region" description="Helical" evidence="1">
    <location>
        <begin position="50"/>
        <end position="73"/>
    </location>
</feature>